<gene>
    <name evidence="8" type="ORF">AXF13_14860</name>
</gene>
<accession>A0A0X8JM62</accession>
<name>A0A0X8JM62_9BACT</name>
<keyword evidence="3 4" id="KW-0949">S-adenosyl-L-methionine</keyword>
<organism evidence="8 9">
    <name type="scientific">Desulfovibrio fairfieldensis</name>
    <dbReference type="NCBI Taxonomy" id="44742"/>
    <lineage>
        <taxon>Bacteria</taxon>
        <taxon>Pseudomonadati</taxon>
        <taxon>Thermodesulfobacteriota</taxon>
        <taxon>Desulfovibrionia</taxon>
        <taxon>Desulfovibrionales</taxon>
        <taxon>Desulfovibrionaceae</taxon>
        <taxon>Desulfovibrio</taxon>
    </lineage>
</organism>
<feature type="binding site" evidence="4">
    <location>
        <position position="486"/>
    </location>
    <ligand>
        <name>S-adenosyl-L-methionine</name>
        <dbReference type="ChEBI" id="CHEBI:59789"/>
    </ligand>
</feature>
<dbReference type="InterPro" id="IPR030391">
    <property type="entry name" value="MeTrfase_TrmA_CS"/>
</dbReference>
<dbReference type="InterPro" id="IPR030390">
    <property type="entry name" value="MeTrfase_TrmA_AS"/>
</dbReference>
<dbReference type="GO" id="GO:0070041">
    <property type="term" value="F:rRNA (uridine-C5-)-methyltransferase activity"/>
    <property type="evidence" value="ECO:0007669"/>
    <property type="project" value="TreeGrafter"/>
</dbReference>
<evidence type="ECO:0000256" key="1">
    <source>
        <dbReference type="ARBA" id="ARBA00022603"/>
    </source>
</evidence>
<feature type="active site" evidence="5">
    <location>
        <position position="513"/>
    </location>
</feature>
<evidence type="ECO:0000313" key="9">
    <source>
        <dbReference type="Proteomes" id="UP000069241"/>
    </source>
</evidence>
<dbReference type="Gene3D" id="2.40.50.1070">
    <property type="match status" value="1"/>
</dbReference>
<keyword evidence="9" id="KW-1185">Reference proteome</keyword>
<dbReference type="KEGG" id="dfi:AXF13_14860"/>
<feature type="binding site" evidence="4">
    <location>
        <position position="436"/>
    </location>
    <ligand>
        <name>S-adenosyl-L-methionine</name>
        <dbReference type="ChEBI" id="CHEBI:59789"/>
    </ligand>
</feature>
<dbReference type="PROSITE" id="PS01230">
    <property type="entry name" value="TRMA_1"/>
    <property type="match status" value="1"/>
</dbReference>
<dbReference type="CDD" id="cd02440">
    <property type="entry name" value="AdoMet_MTases"/>
    <property type="match status" value="1"/>
</dbReference>
<dbReference type="Gene3D" id="2.40.50.140">
    <property type="entry name" value="Nucleic acid-binding proteins"/>
    <property type="match status" value="1"/>
</dbReference>
<reference evidence="9" key="1">
    <citation type="submission" date="2016-02" db="EMBL/GenBank/DDBJ databases">
        <authorList>
            <person name="Holder M.E."/>
            <person name="Ajami N.J."/>
            <person name="Petrosino J.F."/>
        </authorList>
    </citation>
    <scope>NUCLEOTIDE SEQUENCE [LARGE SCALE GENOMIC DNA]</scope>
    <source>
        <strain evidence="9">CCUG 45958</strain>
    </source>
</reference>
<dbReference type="SUPFAM" id="SSF53335">
    <property type="entry name" value="S-adenosyl-L-methionine-dependent methyltransferases"/>
    <property type="match status" value="1"/>
</dbReference>
<feature type="domain" description="TRAM" evidence="7">
    <location>
        <begin position="53"/>
        <end position="122"/>
    </location>
</feature>
<feature type="active site" description="Nucleophile" evidence="4">
    <location>
        <position position="513"/>
    </location>
</feature>
<proteinExistence type="inferred from homology"/>
<comment type="similarity">
    <text evidence="4">Belongs to the class I-like SAM-binding methyltransferase superfamily. RNA M5U methyltransferase family.</text>
</comment>
<feature type="region of interest" description="Disordered" evidence="6">
    <location>
        <begin position="249"/>
        <end position="270"/>
    </location>
</feature>
<feature type="binding site" evidence="4">
    <location>
        <position position="381"/>
    </location>
    <ligand>
        <name>S-adenosyl-L-methionine</name>
        <dbReference type="ChEBI" id="CHEBI:59789"/>
    </ligand>
</feature>
<dbReference type="InterPro" id="IPR010280">
    <property type="entry name" value="U5_MeTrfase_fam"/>
</dbReference>
<dbReference type="Pfam" id="PF05958">
    <property type="entry name" value="tRNA_U5-meth_tr"/>
    <property type="match status" value="1"/>
</dbReference>
<dbReference type="InterPro" id="IPR029063">
    <property type="entry name" value="SAM-dependent_MTases_sf"/>
</dbReference>
<dbReference type="PANTHER" id="PTHR11061">
    <property type="entry name" value="RNA M5U METHYLTRANSFERASE"/>
    <property type="match status" value="1"/>
</dbReference>
<evidence type="ECO:0000256" key="3">
    <source>
        <dbReference type="ARBA" id="ARBA00022691"/>
    </source>
</evidence>
<dbReference type="PROSITE" id="PS01231">
    <property type="entry name" value="TRMA_2"/>
    <property type="match status" value="1"/>
</dbReference>
<dbReference type="SUPFAM" id="SSF50249">
    <property type="entry name" value="Nucleic acid-binding proteins"/>
    <property type="match status" value="1"/>
</dbReference>
<dbReference type="PROSITE" id="PS51687">
    <property type="entry name" value="SAM_MT_RNA_M5U"/>
    <property type="match status" value="1"/>
</dbReference>
<dbReference type="PROSITE" id="PS50926">
    <property type="entry name" value="TRAM"/>
    <property type="match status" value="1"/>
</dbReference>
<evidence type="ECO:0000256" key="5">
    <source>
        <dbReference type="PROSITE-ProRule" id="PRU10015"/>
    </source>
</evidence>
<protein>
    <recommendedName>
        <fullName evidence="7">TRAM domain-containing protein</fullName>
    </recommendedName>
</protein>
<dbReference type="InterPro" id="IPR002792">
    <property type="entry name" value="TRAM_dom"/>
</dbReference>
<dbReference type="PANTHER" id="PTHR11061:SF30">
    <property type="entry name" value="TRNA (URACIL(54)-C(5))-METHYLTRANSFERASE"/>
    <property type="match status" value="1"/>
</dbReference>
<evidence type="ECO:0000259" key="7">
    <source>
        <dbReference type="PROSITE" id="PS50926"/>
    </source>
</evidence>
<keyword evidence="1 4" id="KW-0489">Methyltransferase</keyword>
<evidence type="ECO:0000256" key="2">
    <source>
        <dbReference type="ARBA" id="ARBA00022679"/>
    </source>
</evidence>
<feature type="binding site" evidence="4">
    <location>
        <position position="415"/>
    </location>
    <ligand>
        <name>S-adenosyl-L-methionine</name>
        <dbReference type="ChEBI" id="CHEBI:59789"/>
    </ligand>
</feature>
<evidence type="ECO:0000256" key="6">
    <source>
        <dbReference type="SAM" id="MobiDB-lite"/>
    </source>
</evidence>
<evidence type="ECO:0000313" key="8">
    <source>
        <dbReference type="EMBL" id="AMD91305.1"/>
    </source>
</evidence>
<dbReference type="AlphaFoldDB" id="A0A0X8JM62"/>
<dbReference type="GO" id="GO:0070475">
    <property type="term" value="P:rRNA base methylation"/>
    <property type="evidence" value="ECO:0007669"/>
    <property type="project" value="TreeGrafter"/>
</dbReference>
<evidence type="ECO:0000256" key="4">
    <source>
        <dbReference type="PROSITE-ProRule" id="PRU01024"/>
    </source>
</evidence>
<dbReference type="Proteomes" id="UP000069241">
    <property type="component" value="Chromosome"/>
</dbReference>
<dbReference type="STRING" id="44742.AXF13_14860"/>
<dbReference type="Pfam" id="PF01938">
    <property type="entry name" value="TRAM"/>
    <property type="match status" value="1"/>
</dbReference>
<dbReference type="EMBL" id="CP014229">
    <property type="protein sequence ID" value="AMD91305.1"/>
    <property type="molecule type" value="Genomic_DNA"/>
</dbReference>
<sequence>MINLQKEKGIFARWSEKCQGPDPNLFHPAFSPGRDAGQIRRHGLAKPPRRCYRAAMSEILTLTVDSLAHDGRGIARLPETGQNSETRGSGTAVFVSGALPGQIVRARIVRRKARLVEADLLDVLRPAPDAVPALCPHQHICGGCPLQIMPYPAQLRWKEDLALAALTRIGHLDRGMLAAVLEPPHPSPEQAAFRNKMEFAFGRDAGGNLILGQRRRGGAGVIAVPGCVLLPAGAQDILAAARRSAEQSGLAPYAAPPARRGPGRDKKTHAAGSHGFWRFLVLRSGRREDDPAPRWWALCVTSPGGADGRAAARALGEELLGGFPDLAAFVHEERQSPDALAAGERRVLCLNGRGGEDPQAALLHLPLGDCLFALDAASFFQVNTRAAQNLARLAQDMLRQTRGGAENGASLLDLYCGVGAPGQLLAPDYDRLLGLECDKRAVALARRNAERGGLTRCRYEAGDAAALLDRLRRERRGPGWDTVLADPPRAGLAPRVLDGLLALRPQTILYISCNPATLARDADGLQARYSLERLAAVDLFPHTPHLECLSLWRLKS</sequence>
<dbReference type="InterPro" id="IPR012340">
    <property type="entry name" value="NA-bd_OB-fold"/>
</dbReference>
<keyword evidence="2 4" id="KW-0808">Transferase</keyword>
<dbReference type="Gene3D" id="3.40.50.150">
    <property type="entry name" value="Vaccinia Virus protein VP39"/>
    <property type="match status" value="1"/>
</dbReference>
<feature type="compositionally biased region" description="Low complexity" evidence="6">
    <location>
        <begin position="249"/>
        <end position="260"/>
    </location>
</feature>